<protein>
    <recommendedName>
        <fullName evidence="3">Nuclear transport factor 2 family protein</fullName>
    </recommendedName>
</protein>
<accession>A0A3N2QTH8</accession>
<dbReference type="AlphaFoldDB" id="A0A3N2QTH8"/>
<dbReference type="Gene3D" id="3.10.450.50">
    <property type="match status" value="1"/>
</dbReference>
<dbReference type="RefSeq" id="WP_123643395.1">
    <property type="nucleotide sequence ID" value="NZ_ML119089.1"/>
</dbReference>
<comment type="caution">
    <text evidence="1">The sequence shown here is derived from an EMBL/GenBank/DDBJ whole genome shotgun (WGS) entry which is preliminary data.</text>
</comment>
<keyword evidence="2" id="KW-1185">Reference proteome</keyword>
<dbReference type="InterPro" id="IPR032710">
    <property type="entry name" value="NTF2-like_dom_sf"/>
</dbReference>
<dbReference type="SUPFAM" id="SSF54427">
    <property type="entry name" value="NTF2-like"/>
    <property type="match status" value="1"/>
</dbReference>
<dbReference type="InterPro" id="IPR039437">
    <property type="entry name" value="FrzH/put_lumazine-bd"/>
</dbReference>
<evidence type="ECO:0000313" key="2">
    <source>
        <dbReference type="Proteomes" id="UP000268016"/>
    </source>
</evidence>
<dbReference type="Pfam" id="PF12893">
    <property type="entry name" value="Lumazine_bd_2"/>
    <property type="match status" value="1"/>
</dbReference>
<evidence type="ECO:0000313" key="1">
    <source>
        <dbReference type="EMBL" id="ROT98527.1"/>
    </source>
</evidence>
<proteinExistence type="predicted"/>
<dbReference type="Proteomes" id="UP000268016">
    <property type="component" value="Unassembled WGS sequence"/>
</dbReference>
<name>A0A3N2QTH8_9RHOB</name>
<reference evidence="1 2" key="1">
    <citation type="submission" date="2018-10" db="EMBL/GenBank/DDBJ databases">
        <title>Histidinibacterium lentulum gen. nov., sp. nov., a marine bacterium from the culture broth of Picochlorum sp. 122.</title>
        <authorList>
            <person name="Wang G."/>
        </authorList>
    </citation>
    <scope>NUCLEOTIDE SEQUENCE [LARGE SCALE GENOMIC DNA]</scope>
    <source>
        <strain evidence="1 2">B17</strain>
    </source>
</reference>
<organism evidence="1 2">
    <name type="scientific">Histidinibacterium lentulum</name>
    <dbReference type="NCBI Taxonomy" id="2480588"/>
    <lineage>
        <taxon>Bacteria</taxon>
        <taxon>Pseudomonadati</taxon>
        <taxon>Pseudomonadota</taxon>
        <taxon>Alphaproteobacteria</taxon>
        <taxon>Rhodobacterales</taxon>
        <taxon>Paracoccaceae</taxon>
        <taxon>Histidinibacterium</taxon>
    </lineage>
</organism>
<dbReference type="EMBL" id="RDRB01000009">
    <property type="protein sequence ID" value="ROT98527.1"/>
    <property type="molecule type" value="Genomic_DNA"/>
</dbReference>
<gene>
    <name evidence="1" type="ORF">EAT49_16435</name>
</gene>
<sequence>MMDGAGSAGEEAAVRAAASAYCVALHEADAATLDALCHPRFAMSAPTPAGTALHWDKATFLERVGGREAFGGDPAFGIEAVDVAGGEIAHVRLWVDVPPRRYSDYLGFVKLGGEWKLITKLYRTLSGPALEG</sequence>
<dbReference type="OrthoDB" id="7451095at2"/>
<evidence type="ECO:0008006" key="3">
    <source>
        <dbReference type="Google" id="ProtNLM"/>
    </source>
</evidence>